<organism evidence="1 2">
    <name type="scientific">Sinobacterium caligoides</name>
    <dbReference type="NCBI Taxonomy" id="933926"/>
    <lineage>
        <taxon>Bacteria</taxon>
        <taxon>Pseudomonadati</taxon>
        <taxon>Pseudomonadota</taxon>
        <taxon>Gammaproteobacteria</taxon>
        <taxon>Cellvibrionales</taxon>
        <taxon>Spongiibacteraceae</taxon>
        <taxon>Sinobacterium</taxon>
    </lineage>
</organism>
<accession>A0A3N2E1N1</accession>
<dbReference type="RefSeq" id="WP_123711466.1">
    <property type="nucleotide sequence ID" value="NZ_RKHR01000003.1"/>
</dbReference>
<evidence type="ECO:0000313" key="1">
    <source>
        <dbReference type="EMBL" id="ROS05569.1"/>
    </source>
</evidence>
<protein>
    <submittedName>
        <fullName evidence="1">Uncharacterized protein</fullName>
    </submittedName>
</protein>
<sequence length="305" mass="33197">MSSKILIANNSGQNLHITVTHDIRRITESSDSSSSKTSGNVSVAVPSGTTVGGGFSHESSSSSSAKYDWSAFINSGEAFCKDQSFVTFDVTLDSSKQYYLTVRSDSADTPIAYLINVPIDANKLGVELDHNVSTNFITSNPFPRGHVLASGNSIQLRHIKSNKFIGNPKRSRSWPCANISDAAGEHEIIGSGAIKNNALVRIRCKNETTAGADCRGYNNMYSSSIGWAYYDKNDGETSESKQLWRIEKKSVVSNSRGDDIYSGDIVQFANTYYPNSSLYLDKDNWLACDSGADADNDDFEVIITS</sequence>
<evidence type="ECO:0000313" key="2">
    <source>
        <dbReference type="Proteomes" id="UP000275394"/>
    </source>
</evidence>
<comment type="caution">
    <text evidence="1">The sequence shown here is derived from an EMBL/GenBank/DDBJ whole genome shotgun (WGS) entry which is preliminary data.</text>
</comment>
<dbReference type="AlphaFoldDB" id="A0A3N2E1N1"/>
<proteinExistence type="predicted"/>
<gene>
    <name evidence="1" type="ORF">EDC56_1106</name>
</gene>
<dbReference type="EMBL" id="RKHR01000003">
    <property type="protein sequence ID" value="ROS05569.1"/>
    <property type="molecule type" value="Genomic_DNA"/>
</dbReference>
<dbReference type="Gene3D" id="2.80.10.50">
    <property type="match status" value="1"/>
</dbReference>
<keyword evidence="2" id="KW-1185">Reference proteome</keyword>
<name>A0A3N2E1N1_9GAMM</name>
<reference evidence="1 2" key="1">
    <citation type="submission" date="2018-11" db="EMBL/GenBank/DDBJ databases">
        <title>Genomic Encyclopedia of Type Strains, Phase IV (KMG-IV): sequencing the most valuable type-strain genomes for metagenomic binning, comparative biology and taxonomic classification.</title>
        <authorList>
            <person name="Goeker M."/>
        </authorList>
    </citation>
    <scope>NUCLEOTIDE SEQUENCE [LARGE SCALE GENOMIC DNA]</scope>
    <source>
        <strain evidence="1 2">DSM 100316</strain>
    </source>
</reference>
<dbReference type="Proteomes" id="UP000275394">
    <property type="component" value="Unassembled WGS sequence"/>
</dbReference>